<gene>
    <name evidence="7" type="ORF">TART1_3034</name>
</gene>
<dbReference type="EMBL" id="UNRR01000051">
    <property type="protein sequence ID" value="SYZ80158.1"/>
    <property type="molecule type" value="Genomic_DNA"/>
</dbReference>
<evidence type="ECO:0000256" key="1">
    <source>
        <dbReference type="ARBA" id="ARBA00022536"/>
    </source>
</evidence>
<dbReference type="SUPFAM" id="SSF103647">
    <property type="entry name" value="TSP type-3 repeat"/>
    <property type="match status" value="1"/>
</dbReference>
<evidence type="ECO:0000313" key="7">
    <source>
        <dbReference type="EMBL" id="SYZ80158.1"/>
    </source>
</evidence>
<dbReference type="Proteomes" id="UP000262072">
    <property type="component" value="Unassembled WGS sequence"/>
</dbReference>
<dbReference type="PROSITE" id="PS50026">
    <property type="entry name" value="EGF_3"/>
    <property type="match status" value="1"/>
</dbReference>
<name>A0A383TJG7_9LACT</name>
<dbReference type="InterPro" id="IPR000742">
    <property type="entry name" value="EGF"/>
</dbReference>
<evidence type="ECO:0000256" key="3">
    <source>
        <dbReference type="ARBA" id="ARBA00022837"/>
    </source>
</evidence>
<feature type="domain" description="EGF-like" evidence="6">
    <location>
        <begin position="1"/>
        <end position="30"/>
    </location>
</feature>
<dbReference type="InterPro" id="IPR017897">
    <property type="entry name" value="Thrombospondin_3_rpt"/>
</dbReference>
<dbReference type="GO" id="GO:0007155">
    <property type="term" value="P:cell adhesion"/>
    <property type="evidence" value="ECO:0007669"/>
    <property type="project" value="InterPro"/>
</dbReference>
<dbReference type="CDD" id="cd00053">
    <property type="entry name" value="EGF"/>
    <property type="match status" value="1"/>
</dbReference>
<dbReference type="PANTHER" id="PTHR10199">
    <property type="entry name" value="THROMBOSPONDIN"/>
    <property type="match status" value="1"/>
</dbReference>
<evidence type="ECO:0000259" key="6">
    <source>
        <dbReference type="PROSITE" id="PS50026"/>
    </source>
</evidence>
<feature type="region of interest" description="Disordered" evidence="5">
    <location>
        <begin position="68"/>
        <end position="145"/>
    </location>
</feature>
<dbReference type="SUPFAM" id="SSF57196">
    <property type="entry name" value="EGF/Laminin"/>
    <property type="match status" value="1"/>
</dbReference>
<dbReference type="PROSITE" id="PS01186">
    <property type="entry name" value="EGF_2"/>
    <property type="match status" value="1"/>
</dbReference>
<feature type="non-terminal residue" evidence="7">
    <location>
        <position position="145"/>
    </location>
</feature>
<dbReference type="GO" id="GO:0005509">
    <property type="term" value="F:calcium ion binding"/>
    <property type="evidence" value="ECO:0007669"/>
    <property type="project" value="InterPro"/>
</dbReference>
<feature type="compositionally biased region" description="Acidic residues" evidence="5">
    <location>
        <begin position="80"/>
        <end position="99"/>
    </location>
</feature>
<evidence type="ECO:0000313" key="8">
    <source>
        <dbReference type="Proteomes" id="UP000262072"/>
    </source>
</evidence>
<evidence type="ECO:0000256" key="5">
    <source>
        <dbReference type="SAM" id="MobiDB-lite"/>
    </source>
</evidence>
<organism evidence="7 8">
    <name type="scientific">Trichococcus shcherbakoviae</name>
    <dbReference type="NCBI Taxonomy" id="2094020"/>
    <lineage>
        <taxon>Bacteria</taxon>
        <taxon>Bacillati</taxon>
        <taxon>Bacillota</taxon>
        <taxon>Bacilli</taxon>
        <taxon>Lactobacillales</taxon>
        <taxon>Carnobacteriaceae</taxon>
        <taxon>Trichococcus</taxon>
    </lineage>
</organism>
<keyword evidence="4" id="KW-1015">Disulfide bond</keyword>
<reference evidence="8" key="1">
    <citation type="submission" date="2018-05" db="EMBL/GenBank/DDBJ databases">
        <authorList>
            <person name="Strepis N."/>
        </authorList>
    </citation>
    <scope>NUCLEOTIDE SEQUENCE [LARGE SCALE GENOMIC DNA]</scope>
</reference>
<dbReference type="Pfam" id="PF12947">
    <property type="entry name" value="EGF_3"/>
    <property type="match status" value="1"/>
</dbReference>
<proteinExistence type="predicted"/>
<feature type="non-terminal residue" evidence="7">
    <location>
        <position position="1"/>
    </location>
</feature>
<keyword evidence="3" id="KW-0106">Calcium</keyword>
<dbReference type="AlphaFoldDB" id="A0A383TJG7"/>
<protein>
    <recommendedName>
        <fullName evidence="6">EGF-like domain-containing protein</fullName>
    </recommendedName>
</protein>
<dbReference type="Gene3D" id="4.10.1080.10">
    <property type="entry name" value="TSP type-3 repeat"/>
    <property type="match status" value="1"/>
</dbReference>
<evidence type="ECO:0000256" key="2">
    <source>
        <dbReference type="ARBA" id="ARBA00022729"/>
    </source>
</evidence>
<accession>A0A383TJG7</accession>
<dbReference type="InterPro" id="IPR003367">
    <property type="entry name" value="Thrombospondin_3-like_rpt"/>
</dbReference>
<feature type="compositionally biased region" description="Polar residues" evidence="5">
    <location>
        <begin position="132"/>
        <end position="145"/>
    </location>
</feature>
<evidence type="ECO:0000256" key="4">
    <source>
        <dbReference type="ARBA" id="ARBA00023157"/>
    </source>
</evidence>
<sequence length="145" mass="14683">CHANAQCTNTAGSRTCSCLAGYTGDGLTCHLLQCPVGFAGEGQDCAPDSDLDGFPDTELSCSSKHCRKDNCVDRPNSGQEDADGDGIGDACDTDADGDGLLDTSDNCPLIANPGQQDGDSDSRGDVCDNCPGVSNPSQSDADGDG</sequence>
<keyword evidence="1" id="KW-0245">EGF-like domain</keyword>
<dbReference type="Pfam" id="PF02412">
    <property type="entry name" value="TSP_3"/>
    <property type="match status" value="1"/>
</dbReference>
<dbReference type="InterPro" id="IPR024731">
    <property type="entry name" value="NELL2-like_EGF"/>
</dbReference>
<keyword evidence="2" id="KW-0732">Signal</keyword>
<dbReference type="PANTHER" id="PTHR10199:SF100">
    <property type="entry name" value="THROMBOSPONDIN, ISOFORM A"/>
    <property type="match status" value="1"/>
</dbReference>
<dbReference type="PROSITE" id="PS51234">
    <property type="entry name" value="TSP3"/>
    <property type="match status" value="1"/>
</dbReference>
<dbReference type="InterPro" id="IPR028974">
    <property type="entry name" value="TSP_type-3_rpt"/>
</dbReference>